<keyword evidence="2" id="KW-0560">Oxidoreductase</keyword>
<reference evidence="3" key="1">
    <citation type="journal article" date="2019" name="Int. J. Syst. Evol. Microbiol.">
        <title>The Global Catalogue of Microorganisms (GCM) 10K type strain sequencing project: providing services to taxonomists for standard genome sequencing and annotation.</title>
        <authorList>
            <consortium name="The Broad Institute Genomics Platform"/>
            <consortium name="The Broad Institute Genome Sequencing Center for Infectious Disease"/>
            <person name="Wu L."/>
            <person name="Ma J."/>
        </authorList>
    </citation>
    <scope>NUCLEOTIDE SEQUENCE [LARGE SCALE GENOMIC DNA]</scope>
    <source>
        <strain evidence="3">CCM 8906</strain>
    </source>
</reference>
<organism evidence="2 3">
    <name type="scientific">Levilactobacillus fuyuanensis</name>
    <dbReference type="NCBI Taxonomy" id="2486022"/>
    <lineage>
        <taxon>Bacteria</taxon>
        <taxon>Bacillati</taxon>
        <taxon>Bacillota</taxon>
        <taxon>Bacilli</taxon>
        <taxon>Lactobacillales</taxon>
        <taxon>Lactobacillaceae</taxon>
        <taxon>Levilactobacillus</taxon>
    </lineage>
</organism>
<comment type="caution">
    <text evidence="2">The sequence shown here is derived from an EMBL/GenBank/DDBJ whole genome shotgun (WGS) entry which is preliminary data.</text>
</comment>
<name>A0ABW4H452_9LACO</name>
<dbReference type="GO" id="GO:0004497">
    <property type="term" value="F:monooxygenase activity"/>
    <property type="evidence" value="ECO:0007669"/>
    <property type="project" value="UniProtKB-KW"/>
</dbReference>
<dbReference type="EMBL" id="JBHTOM010000009">
    <property type="protein sequence ID" value="MFD1549572.1"/>
    <property type="molecule type" value="Genomic_DNA"/>
</dbReference>
<evidence type="ECO:0000313" key="3">
    <source>
        <dbReference type="Proteomes" id="UP001597195"/>
    </source>
</evidence>
<dbReference type="PROSITE" id="PS51725">
    <property type="entry name" value="ABM"/>
    <property type="match status" value="1"/>
</dbReference>
<dbReference type="PANTHER" id="PTHR33336">
    <property type="entry name" value="QUINOL MONOOXYGENASE YGIN-RELATED"/>
    <property type="match status" value="1"/>
</dbReference>
<dbReference type="PANTHER" id="PTHR33336:SF3">
    <property type="entry name" value="ABM DOMAIN-CONTAINING PROTEIN"/>
    <property type="match status" value="1"/>
</dbReference>
<dbReference type="InterPro" id="IPR050744">
    <property type="entry name" value="AI-2_Isomerase_LsrG"/>
</dbReference>
<dbReference type="Gene3D" id="3.30.70.100">
    <property type="match status" value="1"/>
</dbReference>
<accession>A0ABW4H452</accession>
<gene>
    <name evidence="2" type="ORF">ACFQ5T_07655</name>
</gene>
<keyword evidence="3" id="KW-1185">Reference proteome</keyword>
<keyword evidence="2" id="KW-0503">Monooxygenase</keyword>
<evidence type="ECO:0000313" key="2">
    <source>
        <dbReference type="EMBL" id="MFD1549572.1"/>
    </source>
</evidence>
<dbReference type="Proteomes" id="UP001597195">
    <property type="component" value="Unassembled WGS sequence"/>
</dbReference>
<dbReference type="SUPFAM" id="SSF54909">
    <property type="entry name" value="Dimeric alpha+beta barrel"/>
    <property type="match status" value="2"/>
</dbReference>
<dbReference type="Pfam" id="PF03992">
    <property type="entry name" value="ABM"/>
    <property type="match status" value="2"/>
</dbReference>
<dbReference type="InterPro" id="IPR011008">
    <property type="entry name" value="Dimeric_a/b-barrel"/>
</dbReference>
<dbReference type="InterPro" id="IPR007138">
    <property type="entry name" value="ABM_dom"/>
</dbReference>
<proteinExistence type="predicted"/>
<dbReference type="RefSeq" id="WP_125701239.1">
    <property type="nucleotide sequence ID" value="NZ_JBHTOM010000009.1"/>
</dbReference>
<feature type="domain" description="ABM" evidence="1">
    <location>
        <begin position="8"/>
        <end position="101"/>
    </location>
</feature>
<protein>
    <submittedName>
        <fullName evidence="2">Antibiotic biosynthesis monooxygenase</fullName>
    </submittedName>
</protein>
<sequence length="224" mass="24572">MANQATPLFRLFKLTITAEQRANFVAAGKHNLVTSMQNEPGTLAMYALHVAPAGLENRVIEVYRDAASYDQHANSPQFKAFRAVAKDAVTQQAVVNLTPIVLREQARPLMVSGEPRFVQLTEVTLEPGQATAYQELVTASGSAATTTQAGRLVITIGRVVDDPQKWVVFEVYQDKLAYQRYQQTAANRHYQLASQSLIQTAQTTVLSPDTLVNQGGLTLVDRQG</sequence>
<evidence type="ECO:0000259" key="1">
    <source>
        <dbReference type="PROSITE" id="PS51725"/>
    </source>
</evidence>